<comment type="caution">
    <text evidence="1">The sequence shown here is derived from an EMBL/GenBank/DDBJ whole genome shotgun (WGS) entry which is preliminary data.</text>
</comment>
<evidence type="ECO:0000313" key="1">
    <source>
        <dbReference type="EMBL" id="KZS05649.1"/>
    </source>
</evidence>
<reference evidence="1 2" key="1">
    <citation type="submission" date="2016-03" db="EMBL/GenBank/DDBJ databases">
        <title>EvidentialGene: Evidence-directed Construction of Genes on Genomes.</title>
        <authorList>
            <person name="Gilbert D.G."/>
            <person name="Choi J.-H."/>
            <person name="Mockaitis K."/>
            <person name="Colbourne J."/>
            <person name="Pfrender M."/>
        </authorList>
    </citation>
    <scope>NUCLEOTIDE SEQUENCE [LARGE SCALE GENOMIC DNA]</scope>
    <source>
        <strain evidence="1 2">Xinb3</strain>
        <tissue evidence="1">Complete organism</tissue>
    </source>
</reference>
<accession>A0A164N501</accession>
<proteinExistence type="predicted"/>
<dbReference type="Proteomes" id="UP000076858">
    <property type="component" value="Unassembled WGS sequence"/>
</dbReference>
<sequence>MSQLSPSLFRTLLRPSVRISLFSFRMYACQLAALDSRDPRERIETISLEKTLVCAEIILPS</sequence>
<keyword evidence="2" id="KW-1185">Reference proteome</keyword>
<dbReference type="AlphaFoldDB" id="A0A164N501"/>
<evidence type="ECO:0000313" key="2">
    <source>
        <dbReference type="Proteomes" id="UP000076858"/>
    </source>
</evidence>
<protein>
    <submittedName>
        <fullName evidence="1">Uncharacterized protein</fullName>
    </submittedName>
</protein>
<dbReference type="EMBL" id="LRGB01002884">
    <property type="protein sequence ID" value="KZS05649.1"/>
    <property type="molecule type" value="Genomic_DNA"/>
</dbReference>
<gene>
    <name evidence="1" type="ORF">APZ42_031105</name>
</gene>
<organism evidence="1 2">
    <name type="scientific">Daphnia magna</name>
    <dbReference type="NCBI Taxonomy" id="35525"/>
    <lineage>
        <taxon>Eukaryota</taxon>
        <taxon>Metazoa</taxon>
        <taxon>Ecdysozoa</taxon>
        <taxon>Arthropoda</taxon>
        <taxon>Crustacea</taxon>
        <taxon>Branchiopoda</taxon>
        <taxon>Diplostraca</taxon>
        <taxon>Cladocera</taxon>
        <taxon>Anomopoda</taxon>
        <taxon>Daphniidae</taxon>
        <taxon>Daphnia</taxon>
    </lineage>
</organism>
<name>A0A164N501_9CRUS</name>